<feature type="active site" description="Proton donor" evidence="7">
    <location>
        <position position="164"/>
    </location>
</feature>
<feature type="binding site" evidence="7">
    <location>
        <position position="189"/>
    </location>
    <ligand>
        <name>Mg(2+)</name>
        <dbReference type="ChEBI" id="CHEBI:18420"/>
    </ligand>
</feature>
<comment type="similarity">
    <text evidence="7">Belongs to the mandelate racemase/muconate lactonizing enzyme family. MenC type 2 subfamily.</text>
</comment>
<feature type="active site" description="Proton acceptor" evidence="7">
    <location>
        <position position="263"/>
    </location>
</feature>
<dbReference type="InterPro" id="IPR036849">
    <property type="entry name" value="Enolase-like_C_sf"/>
</dbReference>
<comment type="pathway">
    <text evidence="7">Quinol/quinone metabolism; 1,4-dihydroxy-2-naphthoate biosynthesis; 1,4-dihydroxy-2-naphthoate from chorismate: step 4/7.</text>
</comment>
<dbReference type="UniPathway" id="UPA00079"/>
<dbReference type="PANTHER" id="PTHR48073:SF5">
    <property type="entry name" value="O-SUCCINYLBENZOATE SYNTHASE"/>
    <property type="match status" value="1"/>
</dbReference>
<dbReference type="InterPro" id="IPR047585">
    <property type="entry name" value="MenC"/>
</dbReference>
<organism evidence="9 10">
    <name type="scientific">Listeria grayi</name>
    <name type="common">Listeria murrayi</name>
    <dbReference type="NCBI Taxonomy" id="1641"/>
    <lineage>
        <taxon>Bacteria</taxon>
        <taxon>Bacillati</taxon>
        <taxon>Bacillota</taxon>
        <taxon>Bacilli</taxon>
        <taxon>Bacillales</taxon>
        <taxon>Listeriaceae</taxon>
        <taxon>Listeria</taxon>
    </lineage>
</organism>
<dbReference type="Pfam" id="PF02746">
    <property type="entry name" value="MR_MLE_N"/>
    <property type="match status" value="1"/>
</dbReference>
<keyword evidence="3 7" id="KW-0479">Metal-binding</keyword>
<feature type="binding site" evidence="7">
    <location>
        <position position="214"/>
    </location>
    <ligand>
        <name>Mg(2+)</name>
        <dbReference type="ChEBI" id="CHEBI:18420"/>
    </ligand>
</feature>
<evidence type="ECO:0000259" key="8">
    <source>
        <dbReference type="SMART" id="SM00922"/>
    </source>
</evidence>
<dbReference type="SMART" id="SM00922">
    <property type="entry name" value="MR_MLE"/>
    <property type="match status" value="1"/>
</dbReference>
<comment type="catalytic activity">
    <reaction evidence="7">
        <text>(1R,6R)-6-hydroxy-2-succinyl-cyclohexa-2,4-diene-1-carboxylate = 2-succinylbenzoate + H2O</text>
        <dbReference type="Rhea" id="RHEA:10196"/>
        <dbReference type="ChEBI" id="CHEBI:15377"/>
        <dbReference type="ChEBI" id="CHEBI:18325"/>
        <dbReference type="ChEBI" id="CHEBI:58689"/>
        <dbReference type="EC" id="4.2.1.113"/>
    </reaction>
</comment>
<protein>
    <recommendedName>
        <fullName evidence="6 7">o-succinylbenzoate synthase</fullName>
        <shortName evidence="7">OSB synthase</shortName>
        <shortName evidence="7">OSBS</shortName>
        <ecNumber evidence="6 7">4.2.1.113</ecNumber>
    </recommendedName>
    <alternativeName>
        <fullName evidence="7">4-(2'-carboxyphenyl)-4-oxybutyric acid synthase</fullName>
    </alternativeName>
    <alternativeName>
        <fullName evidence="7">o-succinylbenzoic acid synthase</fullName>
    </alternativeName>
</protein>
<dbReference type="Pfam" id="PF13378">
    <property type="entry name" value="MR_MLE_C"/>
    <property type="match status" value="1"/>
</dbReference>
<sequence>MQIRKVEWKELSLPFRANIQTSYGVQTAKHFFLLVLEDEQGFTGYGELEAFELPDYTEETLEGAFGLIRRLLLPLLMKQEISHPREVRALFGWIRGNEMAKAAVETAVWDLHAKRKGISLAELLGTQRSTVPVGVSIGIQPTPEALVKTVGAYLKEGYQRIKIKIKPGSDYEHLKAVREAYPSISMMADANSAYDWQDIELLKKIDTLDLEMIEQPFGVNDLFYHAELQKQLQTKICLDENIRSLADLEQAYRLGSCQAVNLKIARVGGIAEALDIISFCVENKLLVWCGGMYEAGIGRAFNLALAGNEAFTFPGDISATDRYFEKDILTEDFVLENGSLRIPSGIGIGVELREDLSTFTKSEGTYYFDKKEGE</sequence>
<dbReference type="InterPro" id="IPR029017">
    <property type="entry name" value="Enolase-like_N"/>
</dbReference>
<keyword evidence="4 7" id="KW-0460">Magnesium</keyword>
<keyword evidence="2 7" id="KW-0474">Menaquinone biosynthesis</keyword>
<dbReference type="RefSeq" id="WP_115345980.1">
    <property type="nucleotide sequence ID" value="NZ_UGPG01000001.1"/>
</dbReference>
<dbReference type="Proteomes" id="UP000254879">
    <property type="component" value="Unassembled WGS sequence"/>
</dbReference>
<feature type="binding site" evidence="7">
    <location>
        <position position="239"/>
    </location>
    <ligand>
        <name>Mg(2+)</name>
        <dbReference type="ChEBI" id="CHEBI:18420"/>
    </ligand>
</feature>
<evidence type="ECO:0000256" key="5">
    <source>
        <dbReference type="ARBA" id="ARBA00023239"/>
    </source>
</evidence>
<name>A0A378MDM8_LISGR</name>
<dbReference type="GO" id="GO:0016854">
    <property type="term" value="F:racemase and epimerase activity"/>
    <property type="evidence" value="ECO:0007669"/>
    <property type="project" value="UniProtKB-ARBA"/>
</dbReference>
<dbReference type="InterPro" id="IPR029065">
    <property type="entry name" value="Enolase_C-like"/>
</dbReference>
<dbReference type="InterPro" id="IPR013342">
    <property type="entry name" value="Mandelate_racemase_C"/>
</dbReference>
<comment type="cofactor">
    <cofactor evidence="1 7">
        <name>a divalent metal cation</name>
        <dbReference type="ChEBI" id="CHEBI:60240"/>
    </cofactor>
</comment>
<dbReference type="InterPro" id="IPR010197">
    <property type="entry name" value="OSBS/NAAAR"/>
</dbReference>
<feature type="domain" description="Mandelate racemase/muconate lactonizing enzyme C-terminal" evidence="8">
    <location>
        <begin position="143"/>
        <end position="235"/>
    </location>
</feature>
<dbReference type="EC" id="4.2.1.113" evidence="6 7"/>
<dbReference type="SFLD" id="SFLDF00009">
    <property type="entry name" value="o-succinylbenzoate_synthase"/>
    <property type="match status" value="1"/>
</dbReference>
<dbReference type="PANTHER" id="PTHR48073">
    <property type="entry name" value="O-SUCCINYLBENZOATE SYNTHASE-RELATED"/>
    <property type="match status" value="1"/>
</dbReference>
<accession>A0A378MDM8</accession>
<dbReference type="HAMAP" id="MF_01933">
    <property type="entry name" value="MenC_2"/>
    <property type="match status" value="1"/>
</dbReference>
<dbReference type="GO" id="GO:0000287">
    <property type="term" value="F:magnesium ion binding"/>
    <property type="evidence" value="ECO:0007669"/>
    <property type="project" value="UniProtKB-UniRule"/>
</dbReference>
<proteinExistence type="inferred from homology"/>
<dbReference type="Gene3D" id="3.20.20.120">
    <property type="entry name" value="Enolase-like C-terminal domain"/>
    <property type="match status" value="1"/>
</dbReference>
<evidence type="ECO:0000256" key="2">
    <source>
        <dbReference type="ARBA" id="ARBA00022428"/>
    </source>
</evidence>
<reference evidence="9 10" key="1">
    <citation type="submission" date="2018-06" db="EMBL/GenBank/DDBJ databases">
        <authorList>
            <consortium name="Pathogen Informatics"/>
            <person name="Doyle S."/>
        </authorList>
    </citation>
    <scope>NUCLEOTIDE SEQUENCE [LARGE SCALE GENOMIC DNA]</scope>
    <source>
        <strain evidence="10">NCTC 10815</strain>
    </source>
</reference>
<dbReference type="NCBIfam" id="TIGR01928">
    <property type="entry name" value="menC_lowGC_arch"/>
    <property type="match status" value="1"/>
</dbReference>
<keyword evidence="5 7" id="KW-0456">Lyase</keyword>
<comment type="function">
    <text evidence="7">Converts 2-succinyl-6-hydroxy-2,4-cyclohexadiene-1-carboxylate (SHCHC) to 2-succinylbenzoate (OSB).</text>
</comment>
<evidence type="ECO:0000256" key="6">
    <source>
        <dbReference type="ARBA" id="ARBA00029491"/>
    </source>
</evidence>
<gene>
    <name evidence="7 9" type="primary">menC</name>
    <name evidence="9" type="ORF">NCTC10815_01780</name>
</gene>
<dbReference type="AlphaFoldDB" id="A0A378MDM8"/>
<dbReference type="SUPFAM" id="SSF51604">
    <property type="entry name" value="Enolase C-terminal domain-like"/>
    <property type="match status" value="1"/>
</dbReference>
<dbReference type="SFLD" id="SFLDG00180">
    <property type="entry name" value="muconate_cycloisomerase"/>
    <property type="match status" value="1"/>
</dbReference>
<evidence type="ECO:0000256" key="4">
    <source>
        <dbReference type="ARBA" id="ARBA00022842"/>
    </source>
</evidence>
<dbReference type="EMBL" id="UGPG01000001">
    <property type="protein sequence ID" value="STY44438.1"/>
    <property type="molecule type" value="Genomic_DNA"/>
</dbReference>
<dbReference type="SUPFAM" id="SSF54826">
    <property type="entry name" value="Enolase N-terminal domain-like"/>
    <property type="match status" value="1"/>
</dbReference>
<evidence type="ECO:0000313" key="9">
    <source>
        <dbReference type="EMBL" id="STY44438.1"/>
    </source>
</evidence>
<dbReference type="InterPro" id="IPR013341">
    <property type="entry name" value="Mandelate_racemase_N_dom"/>
</dbReference>
<dbReference type="GO" id="GO:0043748">
    <property type="term" value="F:O-succinylbenzoate synthase activity"/>
    <property type="evidence" value="ECO:0007669"/>
    <property type="project" value="UniProtKB-EC"/>
</dbReference>
<evidence type="ECO:0000256" key="7">
    <source>
        <dbReference type="HAMAP-Rule" id="MF_01933"/>
    </source>
</evidence>
<dbReference type="CDD" id="cd03317">
    <property type="entry name" value="NAAAR"/>
    <property type="match status" value="1"/>
</dbReference>
<comment type="pathway">
    <text evidence="7">Quinol/quinone metabolism; menaquinone biosynthesis.</text>
</comment>
<dbReference type="UniPathway" id="UPA01057">
    <property type="reaction ID" value="UER00165"/>
</dbReference>
<dbReference type="GO" id="GO:0009234">
    <property type="term" value="P:menaquinone biosynthetic process"/>
    <property type="evidence" value="ECO:0007669"/>
    <property type="project" value="UniProtKB-UniRule"/>
</dbReference>
<evidence type="ECO:0000256" key="3">
    <source>
        <dbReference type="ARBA" id="ARBA00022723"/>
    </source>
</evidence>
<evidence type="ECO:0000313" key="10">
    <source>
        <dbReference type="Proteomes" id="UP000254879"/>
    </source>
</evidence>
<evidence type="ECO:0000256" key="1">
    <source>
        <dbReference type="ARBA" id="ARBA00001968"/>
    </source>
</evidence>
<dbReference type="SFLD" id="SFLDS00001">
    <property type="entry name" value="Enolase"/>
    <property type="match status" value="1"/>
</dbReference>
<dbReference type="Gene3D" id="3.30.390.10">
    <property type="entry name" value="Enolase-like, N-terminal domain"/>
    <property type="match status" value="1"/>
</dbReference>